<dbReference type="EMBL" id="RRYP01009790">
    <property type="protein sequence ID" value="TNV78820.1"/>
    <property type="molecule type" value="Genomic_DNA"/>
</dbReference>
<dbReference type="Proteomes" id="UP000785679">
    <property type="component" value="Unassembled WGS sequence"/>
</dbReference>
<name>A0A8J8NRC7_HALGN</name>
<sequence length="447" mass="51432">MPELIEFLRRADTLRLLPFISHASFRYLVQNWKKLIRDSQDVREIVLEAKRDPSRVKQGLLLLGSNQQKMNYAFNTGEGHVILIGYSHKIVVIDVVKNRFVQTLKVDILVRTATFHHPYLYTGSKTGLKIYRYTKTPTIVKNQRGKMKSHYLNIEKCFYCFNPYKLKVLTQKCLQEPLLVSMNSNTILKLFSIPTNSLLINVKIQHASQMLDIALFEGDLIQGVKWHKMFYSDYEQLFVGQVKLKIDGVTQRQDSNAPLFPQYKRILSVENIRVLGKDLLSIIVQDSNPMQAPKIILIDPNSLDKIVALYSLKVDHSDQLEKMAFSFVYQSERSLIVVKCQDVLGFVDLQLMAQSEDRVESAQEAWEVSNFHRAHQIPQKSIIMIVKQKQPDTIVKGTNFIINGMHAEAFSNGNNFSRVTINVAGITSSKVKTYHRNGLQYLFNYSL</sequence>
<evidence type="ECO:0000313" key="2">
    <source>
        <dbReference type="Proteomes" id="UP000785679"/>
    </source>
</evidence>
<organism evidence="1 2">
    <name type="scientific">Halteria grandinella</name>
    <dbReference type="NCBI Taxonomy" id="5974"/>
    <lineage>
        <taxon>Eukaryota</taxon>
        <taxon>Sar</taxon>
        <taxon>Alveolata</taxon>
        <taxon>Ciliophora</taxon>
        <taxon>Intramacronucleata</taxon>
        <taxon>Spirotrichea</taxon>
        <taxon>Stichotrichia</taxon>
        <taxon>Sporadotrichida</taxon>
        <taxon>Halteriidae</taxon>
        <taxon>Halteria</taxon>
    </lineage>
</organism>
<protein>
    <submittedName>
        <fullName evidence="1">Uncharacterized protein</fullName>
    </submittedName>
</protein>
<accession>A0A8J8NRC7</accession>
<dbReference type="AlphaFoldDB" id="A0A8J8NRC7"/>
<gene>
    <name evidence="1" type="ORF">FGO68_gene7419</name>
</gene>
<dbReference type="SUPFAM" id="SSF50978">
    <property type="entry name" value="WD40 repeat-like"/>
    <property type="match status" value="1"/>
</dbReference>
<dbReference type="InterPro" id="IPR036322">
    <property type="entry name" value="WD40_repeat_dom_sf"/>
</dbReference>
<comment type="caution">
    <text evidence="1">The sequence shown here is derived from an EMBL/GenBank/DDBJ whole genome shotgun (WGS) entry which is preliminary data.</text>
</comment>
<evidence type="ECO:0000313" key="1">
    <source>
        <dbReference type="EMBL" id="TNV78820.1"/>
    </source>
</evidence>
<reference evidence="1" key="1">
    <citation type="submission" date="2019-06" db="EMBL/GenBank/DDBJ databases">
        <authorList>
            <person name="Zheng W."/>
        </authorList>
    </citation>
    <scope>NUCLEOTIDE SEQUENCE</scope>
    <source>
        <strain evidence="1">QDHG01</strain>
    </source>
</reference>
<proteinExistence type="predicted"/>
<keyword evidence="2" id="KW-1185">Reference proteome</keyword>